<dbReference type="RefSeq" id="XP_009171833.1">
    <property type="nucleotide sequence ID" value="XM_009173569.1"/>
</dbReference>
<dbReference type="AlphaFoldDB" id="A0A074ZAU9"/>
<feature type="compositionally biased region" description="Polar residues" evidence="1">
    <location>
        <begin position="144"/>
        <end position="158"/>
    </location>
</feature>
<dbReference type="GeneID" id="20322088"/>
<gene>
    <name evidence="2" type="ORF">T265_07909</name>
</gene>
<evidence type="ECO:0000256" key="1">
    <source>
        <dbReference type="SAM" id="MobiDB-lite"/>
    </source>
</evidence>
<evidence type="ECO:0000313" key="2">
    <source>
        <dbReference type="EMBL" id="KER24436.1"/>
    </source>
</evidence>
<proteinExistence type="predicted"/>
<organism evidence="2 3">
    <name type="scientific">Opisthorchis viverrini</name>
    <name type="common">Southeast Asian liver fluke</name>
    <dbReference type="NCBI Taxonomy" id="6198"/>
    <lineage>
        <taxon>Eukaryota</taxon>
        <taxon>Metazoa</taxon>
        <taxon>Spiralia</taxon>
        <taxon>Lophotrochozoa</taxon>
        <taxon>Platyhelminthes</taxon>
        <taxon>Trematoda</taxon>
        <taxon>Digenea</taxon>
        <taxon>Opisthorchiida</taxon>
        <taxon>Opisthorchiata</taxon>
        <taxon>Opisthorchiidae</taxon>
        <taxon>Opisthorchis</taxon>
    </lineage>
</organism>
<sequence>MKRYFQKEAQHIFTPQTTMFHQQITVNAILSSVSRLEQEIPEAACTTGVFEIKLKLKISPENRSKMQKGLNQGQKVLLLDHSEELHKNILKTSPIRTGRVRVWNPGKAVVGNWPTPPVYNQFRSMAGKLFLDAKGPGDFGHNNSQRSAYSWSSPNAFTPSRLHD</sequence>
<reference evidence="2 3" key="1">
    <citation type="submission" date="2013-11" db="EMBL/GenBank/DDBJ databases">
        <title>Opisthorchis viverrini - life in the bile duct.</title>
        <authorList>
            <person name="Young N.D."/>
            <person name="Nagarajan N."/>
            <person name="Lin S.J."/>
            <person name="Korhonen P.K."/>
            <person name="Jex A.R."/>
            <person name="Hall R.S."/>
            <person name="Safavi-Hemami H."/>
            <person name="Kaewkong W."/>
            <person name="Bertrand D."/>
            <person name="Gao S."/>
            <person name="Seet Q."/>
            <person name="Wongkham S."/>
            <person name="Teh B.T."/>
            <person name="Wongkham C."/>
            <person name="Intapan P.M."/>
            <person name="Maleewong W."/>
            <person name="Yang X."/>
            <person name="Hu M."/>
            <person name="Wang Z."/>
            <person name="Hofmann A."/>
            <person name="Sternberg P.W."/>
            <person name="Tan P."/>
            <person name="Wang J."/>
            <person name="Gasser R.B."/>
        </authorList>
    </citation>
    <scope>NUCLEOTIDE SEQUENCE [LARGE SCALE GENOMIC DNA]</scope>
</reference>
<dbReference type="CTD" id="20322088"/>
<dbReference type="EMBL" id="KL596810">
    <property type="protein sequence ID" value="KER24436.1"/>
    <property type="molecule type" value="Genomic_DNA"/>
</dbReference>
<accession>A0A074ZAU9</accession>
<name>A0A074ZAU9_OPIVI</name>
<evidence type="ECO:0000313" key="3">
    <source>
        <dbReference type="Proteomes" id="UP000054324"/>
    </source>
</evidence>
<keyword evidence="3" id="KW-1185">Reference proteome</keyword>
<dbReference type="Proteomes" id="UP000054324">
    <property type="component" value="Unassembled WGS sequence"/>
</dbReference>
<protein>
    <submittedName>
        <fullName evidence="2">Uncharacterized protein</fullName>
    </submittedName>
</protein>
<dbReference type="KEGG" id="ovi:T265_07909"/>
<feature type="region of interest" description="Disordered" evidence="1">
    <location>
        <begin position="144"/>
        <end position="164"/>
    </location>
</feature>